<dbReference type="PANTHER" id="PTHR42711">
    <property type="entry name" value="ABC TRANSPORTER ATP-BINDING PROTEIN"/>
    <property type="match status" value="1"/>
</dbReference>
<dbReference type="InterPro" id="IPR027417">
    <property type="entry name" value="P-loop_NTPase"/>
</dbReference>
<dbReference type="PROSITE" id="PS00211">
    <property type="entry name" value="ABC_TRANSPORTER_1"/>
    <property type="match status" value="1"/>
</dbReference>
<dbReference type="OrthoDB" id="9804819at2"/>
<accession>A0A0C4Y9X2</accession>
<dbReference type="SMART" id="SM00382">
    <property type="entry name" value="AAA"/>
    <property type="match status" value="1"/>
</dbReference>
<keyword evidence="2" id="KW-0813">Transport</keyword>
<comment type="similarity">
    <text evidence="1">Belongs to the ABC transporter superfamily.</text>
</comment>
<keyword evidence="7 9" id="KW-0067">ATP-binding</keyword>
<dbReference type="PROSITE" id="PS50893">
    <property type="entry name" value="ABC_TRANSPORTER_2"/>
    <property type="match status" value="1"/>
</dbReference>
<dbReference type="Gene3D" id="3.40.50.300">
    <property type="entry name" value="P-loop containing nucleotide triphosphate hydrolases"/>
    <property type="match status" value="1"/>
</dbReference>
<keyword evidence="4" id="KW-1003">Cell membrane</keyword>
<keyword evidence="3" id="KW-0536">Nodulation</keyword>
<dbReference type="InterPro" id="IPR003439">
    <property type="entry name" value="ABC_transporter-like_ATP-bd"/>
</dbReference>
<evidence type="ECO:0000256" key="3">
    <source>
        <dbReference type="ARBA" id="ARBA00022458"/>
    </source>
</evidence>
<dbReference type="SUPFAM" id="SSF52540">
    <property type="entry name" value="P-loop containing nucleoside triphosphate hydrolases"/>
    <property type="match status" value="1"/>
</dbReference>
<dbReference type="InterPro" id="IPR017871">
    <property type="entry name" value="ABC_transporter-like_CS"/>
</dbReference>
<dbReference type="InterPro" id="IPR003593">
    <property type="entry name" value="AAA+_ATPase"/>
</dbReference>
<dbReference type="EMBL" id="CP010536">
    <property type="protein sequence ID" value="AJG19718.1"/>
    <property type="molecule type" value="Genomic_DNA"/>
</dbReference>
<evidence type="ECO:0000256" key="7">
    <source>
        <dbReference type="ARBA" id="ARBA00022840"/>
    </source>
</evidence>
<organism evidence="9 10">
    <name type="scientific">Cupriavidus basilensis</name>
    <dbReference type="NCBI Taxonomy" id="68895"/>
    <lineage>
        <taxon>Bacteria</taxon>
        <taxon>Pseudomonadati</taxon>
        <taxon>Pseudomonadota</taxon>
        <taxon>Betaproteobacteria</taxon>
        <taxon>Burkholderiales</taxon>
        <taxon>Burkholderiaceae</taxon>
        <taxon>Cupriavidus</taxon>
    </lineage>
</organism>
<gene>
    <name evidence="9" type="ORF">RR42_m2326</name>
</gene>
<protein>
    <submittedName>
        <fullName evidence="9">ABC transporter, ATP-binding protein</fullName>
    </submittedName>
</protein>
<evidence type="ECO:0000256" key="6">
    <source>
        <dbReference type="ARBA" id="ARBA00022741"/>
    </source>
</evidence>
<evidence type="ECO:0000313" key="9">
    <source>
        <dbReference type="EMBL" id="AJG19718.1"/>
    </source>
</evidence>
<dbReference type="RefSeq" id="WP_043346822.1">
    <property type="nucleotide sequence ID" value="NZ_CP010536.1"/>
</dbReference>
<dbReference type="InterPro" id="IPR022467">
    <property type="entry name" value="ABC_transprt_ATP-bd_su_PQQ"/>
</dbReference>
<dbReference type="GO" id="GO:0005524">
    <property type="term" value="F:ATP binding"/>
    <property type="evidence" value="ECO:0007669"/>
    <property type="project" value="UniProtKB-KW"/>
</dbReference>
<feature type="domain" description="ABC transporter" evidence="8">
    <location>
        <begin position="9"/>
        <end position="239"/>
    </location>
</feature>
<evidence type="ECO:0000256" key="1">
    <source>
        <dbReference type="ARBA" id="ARBA00005417"/>
    </source>
</evidence>
<dbReference type="AlphaFoldDB" id="A0A0C4Y9X2"/>
<reference evidence="9 10" key="1">
    <citation type="journal article" date="2015" name="Genome Announc.">
        <title>Complete Genome Sequence of Cupriavidus basilensis 4G11, Isolated from the Oak Ridge Field Research Center Site.</title>
        <authorList>
            <person name="Ray J."/>
            <person name="Waters R.J."/>
            <person name="Skerker J.M."/>
            <person name="Kuehl J.V."/>
            <person name="Price M.N."/>
            <person name="Huang J."/>
            <person name="Chakraborty R."/>
            <person name="Arkin A.P."/>
            <person name="Deutschbauer A."/>
        </authorList>
    </citation>
    <scope>NUCLEOTIDE SEQUENCE [LARGE SCALE GENOMIC DNA]</scope>
    <source>
        <strain evidence="9">4G11</strain>
    </source>
</reference>
<keyword evidence="5" id="KW-0997">Cell inner membrane</keyword>
<sequence length="262" mass="28054">MAPESPLALRCEAVRKRFGNQHALDGVSLDVRRGEFVALLGPNGAGKTTLFQILSGLFAADAGRVTVMGVDMRRHPVRALARLGIVFQQPAIDLDLSVLSNLHFHAGLHGLSRRVAAGRIARLLEDFGLAERAAAAVRELSGGNRRKVELARALLHEPAVLLMDEPTVGLDPASRAQLVADARRLAAQAQAGVLWATHLVQEVEQADRVIVLHRGAVRFDGTPAALRGATERDSLEQALLALTAFPASPIRAAERATERVPA</sequence>
<evidence type="ECO:0000259" key="8">
    <source>
        <dbReference type="PROSITE" id="PS50893"/>
    </source>
</evidence>
<dbReference type="PANTHER" id="PTHR42711:SF5">
    <property type="entry name" value="ABC TRANSPORTER ATP-BINDING PROTEIN NATA"/>
    <property type="match status" value="1"/>
</dbReference>
<dbReference type="GO" id="GO:0016887">
    <property type="term" value="F:ATP hydrolysis activity"/>
    <property type="evidence" value="ECO:0007669"/>
    <property type="project" value="InterPro"/>
</dbReference>
<dbReference type="Proteomes" id="UP000031843">
    <property type="component" value="Chromosome main"/>
</dbReference>
<evidence type="ECO:0000256" key="4">
    <source>
        <dbReference type="ARBA" id="ARBA00022475"/>
    </source>
</evidence>
<dbReference type="InterPro" id="IPR050763">
    <property type="entry name" value="ABC_transporter_ATP-binding"/>
</dbReference>
<evidence type="ECO:0000256" key="5">
    <source>
        <dbReference type="ARBA" id="ARBA00022519"/>
    </source>
</evidence>
<proteinExistence type="inferred from homology"/>
<name>A0A0C4Y9X2_9BURK</name>
<keyword evidence="10" id="KW-1185">Reference proteome</keyword>
<keyword evidence="6" id="KW-0547">Nucleotide-binding</keyword>
<dbReference type="Pfam" id="PF00005">
    <property type="entry name" value="ABC_tran"/>
    <property type="match status" value="1"/>
</dbReference>
<evidence type="ECO:0000256" key="2">
    <source>
        <dbReference type="ARBA" id="ARBA00022448"/>
    </source>
</evidence>
<dbReference type="STRING" id="68895.RR42_m2326"/>
<dbReference type="NCBIfam" id="TIGR03864">
    <property type="entry name" value="PQQ_ABC_ATP"/>
    <property type="match status" value="1"/>
</dbReference>
<dbReference type="KEGG" id="cbw:RR42_m2326"/>
<keyword evidence="5" id="KW-0472">Membrane</keyword>
<evidence type="ECO:0000313" key="10">
    <source>
        <dbReference type="Proteomes" id="UP000031843"/>
    </source>
</evidence>